<keyword evidence="10 13" id="KW-0511">Multifunctional enzyme</keyword>
<feature type="active site" evidence="13">
    <location>
        <position position="112"/>
    </location>
</feature>
<comment type="subunit">
    <text evidence="13">Homodimer.</text>
</comment>
<keyword evidence="9 13" id="KW-0275">Fatty acid biosynthesis</keyword>
<dbReference type="Pfam" id="PF08541">
    <property type="entry name" value="ACP_syn_III_C"/>
    <property type="match status" value="1"/>
</dbReference>
<feature type="active site" evidence="13">
    <location>
        <position position="282"/>
    </location>
</feature>
<dbReference type="UniPathway" id="UPA00094"/>
<dbReference type="PANTHER" id="PTHR43091:SF2">
    <property type="entry name" value="BETA-KETOACYL-[ACYL-CARRIER-PROTEIN] SYNTHASE III 2"/>
    <property type="match status" value="1"/>
</dbReference>
<keyword evidence="5 13" id="KW-0444">Lipid biosynthesis</keyword>
<comment type="similarity">
    <text evidence="2 13">Belongs to the thiolase-like superfamily. FabH family.</text>
</comment>
<dbReference type="NCBIfam" id="TIGR00747">
    <property type="entry name" value="fabH"/>
    <property type="match status" value="1"/>
</dbReference>
<dbReference type="InterPro" id="IPR004655">
    <property type="entry name" value="FabH"/>
</dbReference>
<accession>A0A6J4UU95</accession>
<dbReference type="GO" id="GO:0006633">
    <property type="term" value="P:fatty acid biosynthetic process"/>
    <property type="evidence" value="ECO:0007669"/>
    <property type="project" value="UniProtKB-UniRule"/>
</dbReference>
<evidence type="ECO:0000256" key="11">
    <source>
        <dbReference type="ARBA" id="ARBA00023315"/>
    </source>
</evidence>
<evidence type="ECO:0000256" key="7">
    <source>
        <dbReference type="ARBA" id="ARBA00022832"/>
    </source>
</evidence>
<dbReference type="InterPro" id="IPR016039">
    <property type="entry name" value="Thiolase-like"/>
</dbReference>
<dbReference type="HAMAP" id="MF_01815">
    <property type="entry name" value="FabH"/>
    <property type="match status" value="1"/>
</dbReference>
<evidence type="ECO:0000256" key="10">
    <source>
        <dbReference type="ARBA" id="ARBA00023268"/>
    </source>
</evidence>
<keyword evidence="6 13" id="KW-0808">Transferase</keyword>
<evidence type="ECO:0000256" key="1">
    <source>
        <dbReference type="ARBA" id="ARBA00005194"/>
    </source>
</evidence>
<organism evidence="16">
    <name type="scientific">uncultured Thermomicrobiales bacterium</name>
    <dbReference type="NCBI Taxonomy" id="1645740"/>
    <lineage>
        <taxon>Bacteria</taxon>
        <taxon>Pseudomonadati</taxon>
        <taxon>Thermomicrobiota</taxon>
        <taxon>Thermomicrobia</taxon>
        <taxon>Thermomicrobiales</taxon>
        <taxon>environmental samples</taxon>
    </lineage>
</organism>
<evidence type="ECO:0000313" key="16">
    <source>
        <dbReference type="EMBL" id="CAA9558234.1"/>
    </source>
</evidence>
<dbReference type="NCBIfam" id="NF006829">
    <property type="entry name" value="PRK09352.1"/>
    <property type="match status" value="1"/>
</dbReference>
<proteinExistence type="inferred from homology"/>
<feature type="domain" description="Beta-ketoacyl-[acyl-carrier-protein] synthase III C-terminal" evidence="14">
    <location>
        <begin position="237"/>
        <end position="325"/>
    </location>
</feature>
<keyword evidence="4 13" id="KW-0963">Cytoplasm</keyword>
<dbReference type="PANTHER" id="PTHR43091">
    <property type="entry name" value="3-OXOACYL-[ACYL-CARRIER-PROTEIN] SYNTHASE"/>
    <property type="match status" value="1"/>
</dbReference>
<name>A0A6J4UU95_9BACT</name>
<evidence type="ECO:0000256" key="6">
    <source>
        <dbReference type="ARBA" id="ARBA00022679"/>
    </source>
</evidence>
<reference evidence="16" key="1">
    <citation type="submission" date="2020-02" db="EMBL/GenBank/DDBJ databases">
        <authorList>
            <person name="Meier V. D."/>
        </authorList>
    </citation>
    <scope>NUCLEOTIDE SEQUENCE</scope>
    <source>
        <strain evidence="16">AVDCRST_MAG59</strain>
    </source>
</reference>
<dbReference type="EMBL" id="CADCWF010000148">
    <property type="protein sequence ID" value="CAA9558234.1"/>
    <property type="molecule type" value="Genomic_DNA"/>
</dbReference>
<evidence type="ECO:0000259" key="15">
    <source>
        <dbReference type="Pfam" id="PF08545"/>
    </source>
</evidence>
<gene>
    <name evidence="13" type="primary">fabH</name>
    <name evidence="16" type="ORF">AVDCRST_MAG59-2428</name>
</gene>
<keyword evidence="11 13" id="KW-0012">Acyltransferase</keyword>
<dbReference type="Gene3D" id="3.40.47.10">
    <property type="match status" value="1"/>
</dbReference>
<evidence type="ECO:0000256" key="8">
    <source>
        <dbReference type="ARBA" id="ARBA00023098"/>
    </source>
</evidence>
<feature type="region of interest" description="ACP-binding" evidence="13">
    <location>
        <begin position="253"/>
        <end position="257"/>
    </location>
</feature>
<comment type="pathway">
    <text evidence="1 13">Lipid metabolism; fatty acid biosynthesis.</text>
</comment>
<dbReference type="GO" id="GO:0005737">
    <property type="term" value="C:cytoplasm"/>
    <property type="evidence" value="ECO:0007669"/>
    <property type="project" value="UniProtKB-SubCell"/>
</dbReference>
<keyword evidence="8 13" id="KW-0443">Lipid metabolism</keyword>
<comment type="catalytic activity">
    <reaction evidence="12">
        <text>malonyl-[ACP] + acetyl-CoA + H(+) = 3-oxobutanoyl-[ACP] + CO2 + CoA</text>
        <dbReference type="Rhea" id="RHEA:12080"/>
        <dbReference type="Rhea" id="RHEA-COMP:9623"/>
        <dbReference type="Rhea" id="RHEA-COMP:9625"/>
        <dbReference type="ChEBI" id="CHEBI:15378"/>
        <dbReference type="ChEBI" id="CHEBI:16526"/>
        <dbReference type="ChEBI" id="CHEBI:57287"/>
        <dbReference type="ChEBI" id="CHEBI:57288"/>
        <dbReference type="ChEBI" id="CHEBI:78449"/>
        <dbReference type="ChEBI" id="CHEBI:78450"/>
        <dbReference type="EC" id="2.3.1.180"/>
    </reaction>
    <physiologicalReaction direction="left-to-right" evidence="12">
        <dbReference type="Rhea" id="RHEA:12081"/>
    </physiologicalReaction>
</comment>
<dbReference type="SUPFAM" id="SSF53901">
    <property type="entry name" value="Thiolase-like"/>
    <property type="match status" value="1"/>
</dbReference>
<comment type="domain">
    <text evidence="13">The last Arg residue of the ACP-binding site is essential for the weak association between ACP/AcpP and FabH.</text>
</comment>
<keyword evidence="7 13" id="KW-0276">Fatty acid metabolism</keyword>
<dbReference type="GO" id="GO:0033818">
    <property type="term" value="F:beta-ketoacyl-acyl-carrier-protein synthase III activity"/>
    <property type="evidence" value="ECO:0007669"/>
    <property type="project" value="UniProtKB-UniRule"/>
</dbReference>
<comment type="function">
    <text evidence="13">Catalyzes the condensation reaction of fatty acid synthesis by the addition to an acyl acceptor of two carbons from malonyl-ACP. Catalyzes the first condensation reaction which initiates fatty acid synthesis and may therefore play a role in governing the total rate of fatty acid production. Possesses both acetoacetyl-ACP synthase and acetyl transacylase activities. Its substrate specificity determines the biosynthesis of branched-chain and/or straight-chain of fatty acids.</text>
</comment>
<dbReference type="InterPro" id="IPR013751">
    <property type="entry name" value="ACP_syn_III_N"/>
</dbReference>
<protein>
    <recommendedName>
        <fullName evidence="3 13">Beta-ketoacyl-[acyl-carrier-protein] synthase III</fullName>
        <shortName evidence="13">Beta-ketoacyl-ACP synthase III</shortName>
        <shortName evidence="13">KAS III</shortName>
        <ecNumber evidence="3 13">2.3.1.180</ecNumber>
    </recommendedName>
    <alternativeName>
        <fullName evidence="13">3-oxoacyl-[acyl-carrier-protein] synthase 3</fullName>
    </alternativeName>
    <alternativeName>
        <fullName evidence="13">3-oxoacyl-[acyl-carrier-protein] synthase III</fullName>
    </alternativeName>
</protein>
<sequence length="366" mass="38197">MRYAAITGWGMSVPERVLTNADLERMVDTSDEWIVSRTGIRERRVVGPDDSTTSLSAAAARQALARADLTPDEIDLIVVATCTPDQFVVSEACLVQAELGGRAAAFDVGAACSGFVYALSVASLFVQHGIHERVLVIGADTLTRFVDYTDRSTCILFGDGAGAVVLEASDEPRGLLSTVLGADGAGNRHLYAPGWGAVVPESAALFPEFRPYLQMNGQEVFRFAVRAMGDAAAEAVERAGLGFGDVEMLIPHQANARIIDAAARRLDLPLEKVWSNLDRYGNTSAASVPIALAEAEATGRFAEGDNLVLVAFGAGLSWAAGVVRWGIAGVKRTVPPGGVGTAVDGGGRRIATGAAANGRAVEVAGV</sequence>
<feature type="active site" evidence="13">
    <location>
        <position position="252"/>
    </location>
</feature>
<evidence type="ECO:0000256" key="13">
    <source>
        <dbReference type="HAMAP-Rule" id="MF_01815"/>
    </source>
</evidence>
<dbReference type="FunFam" id="3.40.47.10:FF:000004">
    <property type="entry name" value="3-oxoacyl-[acyl-carrier-protein] synthase 3"/>
    <property type="match status" value="1"/>
</dbReference>
<dbReference type="AlphaFoldDB" id="A0A6J4UU95"/>
<evidence type="ECO:0000256" key="2">
    <source>
        <dbReference type="ARBA" id="ARBA00008642"/>
    </source>
</evidence>
<evidence type="ECO:0000256" key="4">
    <source>
        <dbReference type="ARBA" id="ARBA00022490"/>
    </source>
</evidence>
<dbReference type="EC" id="2.3.1.180" evidence="3 13"/>
<evidence type="ECO:0000256" key="3">
    <source>
        <dbReference type="ARBA" id="ARBA00012333"/>
    </source>
</evidence>
<evidence type="ECO:0000256" key="5">
    <source>
        <dbReference type="ARBA" id="ARBA00022516"/>
    </source>
</evidence>
<evidence type="ECO:0000259" key="14">
    <source>
        <dbReference type="Pfam" id="PF08541"/>
    </source>
</evidence>
<dbReference type="GO" id="GO:0004315">
    <property type="term" value="F:3-oxoacyl-[acyl-carrier-protein] synthase activity"/>
    <property type="evidence" value="ECO:0007669"/>
    <property type="project" value="InterPro"/>
</dbReference>
<dbReference type="Pfam" id="PF08545">
    <property type="entry name" value="ACP_syn_III"/>
    <property type="match status" value="1"/>
</dbReference>
<evidence type="ECO:0000256" key="12">
    <source>
        <dbReference type="ARBA" id="ARBA00051096"/>
    </source>
</evidence>
<dbReference type="InterPro" id="IPR013747">
    <property type="entry name" value="ACP_syn_III_C"/>
</dbReference>
<dbReference type="CDD" id="cd00830">
    <property type="entry name" value="KAS_III"/>
    <property type="match status" value="1"/>
</dbReference>
<comment type="subcellular location">
    <subcellularLocation>
        <location evidence="13">Cytoplasm</location>
    </subcellularLocation>
</comment>
<feature type="domain" description="Beta-ketoacyl-[acyl-carrier-protein] synthase III N-terminal" evidence="15">
    <location>
        <begin position="106"/>
        <end position="184"/>
    </location>
</feature>
<evidence type="ECO:0000256" key="9">
    <source>
        <dbReference type="ARBA" id="ARBA00023160"/>
    </source>
</evidence>